<feature type="compositionally biased region" description="Basic and acidic residues" evidence="1">
    <location>
        <begin position="89"/>
        <end position="99"/>
    </location>
</feature>
<gene>
    <name evidence="2" type="ORF">Rt10032_c11g4527</name>
</gene>
<dbReference type="AlphaFoldDB" id="A0A511KJG2"/>
<evidence type="ECO:0000313" key="3">
    <source>
        <dbReference type="Proteomes" id="UP000321518"/>
    </source>
</evidence>
<feature type="compositionally biased region" description="Polar residues" evidence="1">
    <location>
        <begin position="7"/>
        <end position="18"/>
    </location>
</feature>
<name>A0A511KJG2_RHOTO</name>
<feature type="compositionally biased region" description="Basic residues" evidence="1">
    <location>
        <begin position="161"/>
        <end position="181"/>
    </location>
</feature>
<dbReference type="EMBL" id="BJWK01000011">
    <property type="protein sequence ID" value="GEM10510.1"/>
    <property type="molecule type" value="Genomic_DNA"/>
</dbReference>
<comment type="caution">
    <text evidence="2">The sequence shown here is derived from an EMBL/GenBank/DDBJ whole genome shotgun (WGS) entry which is preliminary data.</text>
</comment>
<feature type="region of interest" description="Disordered" evidence="1">
    <location>
        <begin position="148"/>
        <end position="181"/>
    </location>
</feature>
<dbReference type="OrthoDB" id="2529252at2759"/>
<protein>
    <submittedName>
        <fullName evidence="2">Uncharacterized protein</fullName>
    </submittedName>
</protein>
<evidence type="ECO:0000256" key="1">
    <source>
        <dbReference type="SAM" id="MobiDB-lite"/>
    </source>
</evidence>
<proteinExistence type="predicted"/>
<organism evidence="2 3">
    <name type="scientific">Rhodotorula toruloides</name>
    <name type="common">Yeast</name>
    <name type="synonym">Rhodosporidium toruloides</name>
    <dbReference type="NCBI Taxonomy" id="5286"/>
    <lineage>
        <taxon>Eukaryota</taxon>
        <taxon>Fungi</taxon>
        <taxon>Dikarya</taxon>
        <taxon>Basidiomycota</taxon>
        <taxon>Pucciniomycotina</taxon>
        <taxon>Microbotryomycetes</taxon>
        <taxon>Sporidiobolales</taxon>
        <taxon>Sporidiobolaceae</taxon>
        <taxon>Rhodotorula</taxon>
    </lineage>
</organism>
<feature type="region of interest" description="Disordered" evidence="1">
    <location>
        <begin position="1"/>
        <end position="66"/>
    </location>
</feature>
<feature type="region of interest" description="Disordered" evidence="1">
    <location>
        <begin position="227"/>
        <end position="250"/>
    </location>
</feature>
<dbReference type="Proteomes" id="UP000321518">
    <property type="component" value="Unassembled WGS sequence"/>
</dbReference>
<accession>A0A511KJG2</accession>
<reference evidence="2 3" key="1">
    <citation type="submission" date="2019-07" db="EMBL/GenBank/DDBJ databases">
        <title>Rhodotorula toruloides NBRC10032 genome sequencing.</title>
        <authorList>
            <person name="Shida Y."/>
            <person name="Takaku H."/>
            <person name="Ogasawara W."/>
            <person name="Mori K."/>
        </authorList>
    </citation>
    <scope>NUCLEOTIDE SEQUENCE [LARGE SCALE GENOMIC DNA]</scope>
    <source>
        <strain evidence="2 3">NBRC10032</strain>
    </source>
</reference>
<sequence>MPRPTHSHTAPAQRQSRPTSTSSTSLSGHAPTARRRKGVPVKSPGRSLAPLAPSASTVAGPGALPPTVNALHLLRVLLRDSDLPASSLDNRRFKPAAEKVKKKKTSQRDTLPPALEGYGRGRRGTSLSAIAAAEGDFDLSGAYAAMGRGRSPGAHAPAGGRKGKANGVQHHHSSSARRTHHVPAHFQPYAHTSSPYPPSTSAVPYADPSRMARALSAGLAHAVQPASITPPHHAHPQPSYPTLQASSAVPVPSPLARSFSANGAERLARQRTPSGSNGVARVAELAGTPVLGYHAVAA</sequence>
<evidence type="ECO:0000313" key="2">
    <source>
        <dbReference type="EMBL" id="GEM10510.1"/>
    </source>
</evidence>
<feature type="region of interest" description="Disordered" evidence="1">
    <location>
        <begin position="85"/>
        <end position="122"/>
    </location>
</feature>